<dbReference type="InParanoid" id="K0KJW8"/>
<evidence type="ECO:0000313" key="2">
    <source>
        <dbReference type="Proteomes" id="UP000009328"/>
    </source>
</evidence>
<dbReference type="Proteomes" id="UP000009328">
    <property type="component" value="Unassembled WGS sequence"/>
</dbReference>
<gene>
    <name evidence="1" type="ORF">BN7_2778</name>
</gene>
<reference evidence="1 2" key="1">
    <citation type="journal article" date="2012" name="Eukaryot. Cell">
        <title>Draft genome sequence of Wickerhamomyces ciferrii NRRL Y-1031 F-60-10.</title>
        <authorList>
            <person name="Schneider J."/>
            <person name="Andrea H."/>
            <person name="Blom J."/>
            <person name="Jaenicke S."/>
            <person name="Ruckert C."/>
            <person name="Schorsch C."/>
            <person name="Szczepanowski R."/>
            <person name="Farwick M."/>
            <person name="Goesmann A."/>
            <person name="Puhler A."/>
            <person name="Schaffer S."/>
            <person name="Tauch A."/>
            <person name="Kohler T."/>
            <person name="Brinkrolf K."/>
        </authorList>
    </citation>
    <scope>NUCLEOTIDE SEQUENCE [LARGE SCALE GENOMIC DNA]</scope>
    <source>
        <strain evidence="2">ATCC 14091 / BCRC 22168 / CBS 111 / JCM 3599 / NBRC 0793 / NRRL Y-1031 F-60-10</strain>
    </source>
</reference>
<protein>
    <submittedName>
        <fullName evidence="1">Uncharacterized protein</fullName>
    </submittedName>
</protein>
<dbReference type="HOGENOM" id="CLU_541017_0_0_1"/>
<accession>K0KJW8</accession>
<name>K0KJW8_WICCF</name>
<comment type="caution">
    <text evidence="1">The sequence shown here is derived from an EMBL/GenBank/DDBJ whole genome shotgun (WGS) entry which is preliminary data.</text>
</comment>
<organism evidence="1 2">
    <name type="scientific">Wickerhamomyces ciferrii (strain ATCC 14091 / BCRC 22168 / CBS 111 / JCM 3599 / NBRC 0793 / NRRL Y-1031 F-60-10)</name>
    <name type="common">Yeast</name>
    <name type="synonym">Pichia ciferrii</name>
    <dbReference type="NCBI Taxonomy" id="1206466"/>
    <lineage>
        <taxon>Eukaryota</taxon>
        <taxon>Fungi</taxon>
        <taxon>Dikarya</taxon>
        <taxon>Ascomycota</taxon>
        <taxon>Saccharomycotina</taxon>
        <taxon>Saccharomycetes</taxon>
        <taxon>Phaffomycetales</taxon>
        <taxon>Wickerhamomycetaceae</taxon>
        <taxon>Wickerhamomyces</taxon>
    </lineage>
</organism>
<dbReference type="EMBL" id="CAIF01000072">
    <property type="protein sequence ID" value="CCH43231.1"/>
    <property type="molecule type" value="Genomic_DNA"/>
</dbReference>
<proteinExistence type="predicted"/>
<keyword evidence="2" id="KW-1185">Reference proteome</keyword>
<sequence>MNYYHRTQKETRLYKIIDLLVRIIPPKYVVSLFHFIGLKECEPPETIGIVCSIRYETGFRLKYAIKKYIWKTQKAGFYARFQSSKISNFLTNYFERAKKSFISISNVLRNKFKIKTKGQLAAASTKELCFPSEIWLEIVHYNINPANLIRVNTKLFNLISPMVYNSFHLDLVLSSTYLLQRQYSHYLEYADRYYIHPKDPYKLFENFQKSKTAQYEFLDTSHRKFPGESSYTSSCELSSGAVVSIKTKIFRDFEDVKRFFNLTINNEKSYFKQFVQELSTNITIIDDFNDLFEDCLGKTINKLSKNDALNVLTCEPESFHVFDFFNTEYEDCIRENVKPPLGCEVDFELACNLFLTSKDILPQQPYFREITIAGVLFDNLQDHKKRRSLHYITTQSDLKDSNPFRDWALVRKPKYNFFSKKETASKGPGTVKVHKHHFVTEEETFNFLSQFVNSCSKFESHRDINCSTLISGVTKVFGTSPDLAQDDSQIPYDFQPQIILINRSH</sequence>
<dbReference type="AlphaFoldDB" id="K0KJW8"/>
<evidence type="ECO:0000313" key="1">
    <source>
        <dbReference type="EMBL" id="CCH43231.1"/>
    </source>
</evidence>